<reference evidence="2 3" key="1">
    <citation type="submission" date="2018-02" db="EMBL/GenBank/DDBJ databases">
        <title>A novel lanthanide dependent methylotroph, Methylotenera sp. La3113.</title>
        <authorList>
            <person name="Lv H."/>
            <person name="Tani A."/>
        </authorList>
    </citation>
    <scope>NUCLEOTIDE SEQUENCE [LARGE SCALE GENOMIC DNA]</scope>
    <source>
        <strain evidence="2 3">La3113</strain>
    </source>
</reference>
<accession>A0A4Y9VQ90</accession>
<dbReference type="RefSeq" id="WP_135278534.1">
    <property type="nucleotide sequence ID" value="NZ_PQVH01000013.1"/>
</dbReference>
<dbReference type="OrthoDB" id="8538595at2"/>
<feature type="region of interest" description="Disordered" evidence="1">
    <location>
        <begin position="66"/>
        <end position="86"/>
    </location>
</feature>
<gene>
    <name evidence="2" type="ORF">C3Y98_10460</name>
</gene>
<organism evidence="2 3">
    <name type="scientific">Methylotenera oryzisoli</name>
    <dbReference type="NCBI Taxonomy" id="2080758"/>
    <lineage>
        <taxon>Bacteria</taxon>
        <taxon>Pseudomonadati</taxon>
        <taxon>Pseudomonadota</taxon>
        <taxon>Betaproteobacteria</taxon>
        <taxon>Nitrosomonadales</taxon>
        <taxon>Methylophilaceae</taxon>
        <taxon>Methylotenera</taxon>
    </lineage>
</organism>
<protein>
    <submittedName>
        <fullName evidence="2">Uncharacterized protein</fullName>
    </submittedName>
</protein>
<dbReference type="Proteomes" id="UP000297706">
    <property type="component" value="Unassembled WGS sequence"/>
</dbReference>
<evidence type="ECO:0000256" key="1">
    <source>
        <dbReference type="SAM" id="MobiDB-lite"/>
    </source>
</evidence>
<evidence type="ECO:0000313" key="2">
    <source>
        <dbReference type="EMBL" id="TFW70290.1"/>
    </source>
</evidence>
<feature type="compositionally biased region" description="Low complexity" evidence="1">
    <location>
        <begin position="66"/>
        <end position="77"/>
    </location>
</feature>
<keyword evidence="3" id="KW-1185">Reference proteome</keyword>
<name>A0A4Y9VQ90_9PROT</name>
<sequence length="86" mass="9411">MDNQCLVVLSKFSVAARKVIGAVNPAKLIKDRQYATEVFERVDALGDEELILLSLDLQLLLGLLTPSSSNETTSTPPQKYMMGARS</sequence>
<comment type="caution">
    <text evidence="2">The sequence shown here is derived from an EMBL/GenBank/DDBJ whole genome shotgun (WGS) entry which is preliminary data.</text>
</comment>
<proteinExistence type="predicted"/>
<evidence type="ECO:0000313" key="3">
    <source>
        <dbReference type="Proteomes" id="UP000297706"/>
    </source>
</evidence>
<dbReference type="EMBL" id="PQVH01000013">
    <property type="protein sequence ID" value="TFW70290.1"/>
    <property type="molecule type" value="Genomic_DNA"/>
</dbReference>
<dbReference type="AlphaFoldDB" id="A0A4Y9VQ90"/>